<reference evidence="2 3" key="1">
    <citation type="submission" date="2017-03" db="EMBL/GenBank/DDBJ databases">
        <title>An alternative strategy for trypanosome survival in the mammalian bloodstream revealed through genome and transcriptome analysis of the ubiquitous bovine parasite Trypanosoma (Megatrypanum) theileri.</title>
        <authorList>
            <person name="Kelly S."/>
            <person name="Ivens A."/>
            <person name="Mott A."/>
            <person name="O'Neill E."/>
            <person name="Emms D."/>
            <person name="Macleod O."/>
            <person name="Voorheis P."/>
            <person name="Matthews J."/>
            <person name="Matthews K."/>
            <person name="Carrington M."/>
        </authorList>
    </citation>
    <scope>NUCLEOTIDE SEQUENCE [LARGE SCALE GENOMIC DNA]</scope>
    <source>
        <strain evidence="2">Edinburgh</strain>
    </source>
</reference>
<keyword evidence="3" id="KW-1185">Reference proteome</keyword>
<feature type="region of interest" description="Disordered" evidence="1">
    <location>
        <begin position="67"/>
        <end position="100"/>
    </location>
</feature>
<dbReference type="Proteomes" id="UP000192257">
    <property type="component" value="Unassembled WGS sequence"/>
</dbReference>
<feature type="region of interest" description="Disordered" evidence="1">
    <location>
        <begin position="350"/>
        <end position="398"/>
    </location>
</feature>
<name>A0A1X0NQC3_9TRYP</name>
<evidence type="ECO:0000256" key="1">
    <source>
        <dbReference type="SAM" id="MobiDB-lite"/>
    </source>
</evidence>
<dbReference type="EMBL" id="NBCO01000026">
    <property type="protein sequence ID" value="ORC86708.1"/>
    <property type="molecule type" value="Genomic_DNA"/>
</dbReference>
<evidence type="ECO:0000313" key="3">
    <source>
        <dbReference type="Proteomes" id="UP000192257"/>
    </source>
</evidence>
<feature type="compositionally biased region" description="Low complexity" evidence="1">
    <location>
        <begin position="851"/>
        <end position="864"/>
    </location>
</feature>
<dbReference type="RefSeq" id="XP_028880774.1">
    <property type="nucleotide sequence ID" value="XM_029027897.1"/>
</dbReference>
<feature type="region of interest" description="Disordered" evidence="1">
    <location>
        <begin position="849"/>
        <end position="868"/>
    </location>
</feature>
<proteinExistence type="predicted"/>
<organism evidence="2 3">
    <name type="scientific">Trypanosoma theileri</name>
    <dbReference type="NCBI Taxonomy" id="67003"/>
    <lineage>
        <taxon>Eukaryota</taxon>
        <taxon>Discoba</taxon>
        <taxon>Euglenozoa</taxon>
        <taxon>Kinetoplastea</taxon>
        <taxon>Metakinetoplastina</taxon>
        <taxon>Trypanosomatida</taxon>
        <taxon>Trypanosomatidae</taxon>
        <taxon>Trypanosoma</taxon>
    </lineage>
</organism>
<protein>
    <submittedName>
        <fullName evidence="2">Uncharacterized protein</fullName>
    </submittedName>
</protein>
<feature type="compositionally biased region" description="Low complexity" evidence="1">
    <location>
        <begin position="657"/>
        <end position="669"/>
    </location>
</feature>
<dbReference type="PANTHER" id="PTHR35614:SF5">
    <property type="entry name" value="SPRY DOMAIN-CONTAINING PROTEIN"/>
    <property type="match status" value="1"/>
</dbReference>
<sequence length="901" mass="100109">MGAAPSAEIISKAPFRPTRNSSGRVLSLIPITQEFFPSSNSPLFEQLFDARCDAYVRYYMRDYDKHDAECTDDDNDNDDGDSDSDSGGKGSGSSDVQLDSIPQAPFTREEYYEYWMSSVQRCPRYKTTEELCHAYNKVTTTTTTTTTVNEGNCGIFPIPCAVAFQYDDSSSAPEGCVKLGDTFVRVIGAIGCLLPATHDKKKNNNNNDNDNNNNNNSSKKEVKQLKMLLFLRKSAGDHNMVRVTLFAAWLFYEHCVRVCKMAHTPLPAITFRGLKTNIPLLCFLREMRSRIDLLQGNRDGHCVWLDGVFLRVHITGGHARELCKALAKHYDLLLESKPRTAEVKSLSLSLANNNNTNNNNDNNNNNISNEGSVSNNNNTNNNDVNDMEDGNVPLRSPHSYRSVKQSFELAGYIDKHNTEIPAIGSSRDEVYLVCLNTTVLVKSNRESEEAEIMIPTVVYHQNSNSNSNNNNNNNDNNDKTVTPMNFNELQVKRGDILRFEPNEPDELSPHPLPFDGNNTFSHLITENPTGNFADTPCTTTTNSFSSRCSTNNITDTISENKEVFRSRAGTWKVDSTVHVENVLLALVHDECKNAREAPADDPHWVLNKETKEPLCDSNFYIWRFERKGIFYFYGTVPKFANSFKKRSDNTRKQRGLTSASATPISTSTSDGKQSLPGFVLQDNNMQTTPKGGVSHLVPVLTDPNEFNHTNDFPLQAINPIQDISTNNPCVNQHPGGCIQFRGPEVWSHLHTSSVDSQAALISMRSNTSFTTSVGGVTTSTSTGNSMVCEQNNAAAAAAVDCSILHAFPPPQMQCFRIVHPMETPFMSPVQCIAYMPPSQPLPIIHPLQSMQLPTPTPLSQQQPQPQIPHPAPQPIYGIMNPLLSYPVVPQIQPGLFHTNGH</sequence>
<dbReference type="OrthoDB" id="242859at2759"/>
<feature type="compositionally biased region" description="Acidic residues" evidence="1">
    <location>
        <begin position="70"/>
        <end position="84"/>
    </location>
</feature>
<comment type="caution">
    <text evidence="2">The sequence shown here is derived from an EMBL/GenBank/DDBJ whole genome shotgun (WGS) entry which is preliminary data.</text>
</comment>
<accession>A0A1X0NQC3</accession>
<dbReference type="GeneID" id="39987677"/>
<gene>
    <name evidence="2" type="ORF">TM35_000261600</name>
</gene>
<dbReference type="AlphaFoldDB" id="A0A1X0NQC3"/>
<feature type="compositionally biased region" description="Low complexity" evidence="1">
    <location>
        <begin position="352"/>
        <end position="384"/>
    </location>
</feature>
<dbReference type="VEuPathDB" id="TriTrypDB:TM35_000261600"/>
<dbReference type="PANTHER" id="PTHR35614">
    <property type="match status" value="1"/>
</dbReference>
<feature type="region of interest" description="Disordered" evidence="1">
    <location>
        <begin position="645"/>
        <end position="680"/>
    </location>
</feature>
<evidence type="ECO:0000313" key="2">
    <source>
        <dbReference type="EMBL" id="ORC86708.1"/>
    </source>
</evidence>